<comment type="caution">
    <text evidence="1">The sequence shown here is derived from an EMBL/GenBank/DDBJ whole genome shotgun (WGS) entry which is preliminary data.</text>
</comment>
<name>A0A7U9JAK2_GEOTM</name>
<evidence type="ECO:0000313" key="1">
    <source>
        <dbReference type="EMBL" id="ESU71917.1"/>
    </source>
</evidence>
<organism evidence="1 2">
    <name type="scientific">Geobacillus thermopakistaniensis (strain MAS1)</name>
    <dbReference type="NCBI Taxonomy" id="1408282"/>
    <lineage>
        <taxon>Bacteria</taxon>
        <taxon>Bacillati</taxon>
        <taxon>Bacillota</taxon>
        <taxon>Bacilli</taxon>
        <taxon>Bacillales</taxon>
        <taxon>Anoxybacillaceae</taxon>
        <taxon>Geobacillus</taxon>
    </lineage>
</organism>
<reference evidence="1 2" key="1">
    <citation type="journal article" date="2014" name="Genome Announc.">
        <title>Draft Genome Sequence of Geobacillus thermopakistaniensis Strain MAS1.</title>
        <authorList>
            <person name="Siddiqui M.A."/>
            <person name="Rashid N."/>
            <person name="Ayyampalayam S."/>
            <person name="Whitman W.B."/>
        </authorList>
    </citation>
    <scope>NUCLEOTIDE SEQUENCE [LARGE SCALE GENOMIC DNA]</scope>
    <source>
        <strain evidence="1 2">MAS1</strain>
    </source>
</reference>
<proteinExistence type="predicted"/>
<dbReference type="EMBL" id="AYSF01000053">
    <property type="protein sequence ID" value="ESU71917.1"/>
    <property type="molecule type" value="Genomic_DNA"/>
</dbReference>
<gene>
    <name evidence="1" type="ORF">T260_11175</name>
</gene>
<keyword evidence="2" id="KW-1185">Reference proteome</keyword>
<protein>
    <submittedName>
        <fullName evidence="1">Uncharacterized protein</fullName>
    </submittedName>
</protein>
<dbReference type="Proteomes" id="UP000018339">
    <property type="component" value="Unassembled WGS sequence"/>
</dbReference>
<accession>A0A7U9JAK2</accession>
<sequence length="33" mass="3731">MEMLCKKSVLPGEGALAVSLAFVKRKQLFLFFK</sequence>
<evidence type="ECO:0000313" key="2">
    <source>
        <dbReference type="Proteomes" id="UP000018339"/>
    </source>
</evidence>
<dbReference type="AlphaFoldDB" id="A0A7U9JAK2"/>